<dbReference type="InterPro" id="IPR001683">
    <property type="entry name" value="PX_dom"/>
</dbReference>
<evidence type="ECO:0000259" key="3">
    <source>
        <dbReference type="PROSITE" id="PS51207"/>
    </source>
</evidence>
<comment type="caution">
    <text evidence="4">The sequence shown here is derived from an EMBL/GenBank/DDBJ whole genome shotgun (WGS) entry which is preliminary data.</text>
</comment>
<keyword evidence="2" id="KW-1133">Transmembrane helix</keyword>
<dbReference type="SUPFAM" id="SSF64268">
    <property type="entry name" value="PX domain"/>
    <property type="match status" value="1"/>
</dbReference>
<feature type="compositionally biased region" description="Polar residues" evidence="1">
    <location>
        <begin position="373"/>
        <end position="388"/>
    </location>
</feature>
<feature type="compositionally biased region" description="Basic and acidic residues" evidence="1">
    <location>
        <begin position="329"/>
        <end position="347"/>
    </location>
</feature>
<feature type="compositionally biased region" description="Polar residues" evidence="1">
    <location>
        <begin position="610"/>
        <end position="624"/>
    </location>
</feature>
<dbReference type="PROSITE" id="PS51207">
    <property type="entry name" value="PXA"/>
    <property type="match status" value="1"/>
</dbReference>
<dbReference type="Gene3D" id="3.30.1520.10">
    <property type="entry name" value="Phox-like domain"/>
    <property type="match status" value="1"/>
</dbReference>
<feature type="compositionally biased region" description="Basic residues" evidence="1">
    <location>
        <begin position="389"/>
        <end position="399"/>
    </location>
</feature>
<feature type="region of interest" description="Disordered" evidence="1">
    <location>
        <begin position="793"/>
        <end position="925"/>
    </location>
</feature>
<dbReference type="SMART" id="SM00313">
    <property type="entry name" value="PXA"/>
    <property type="match status" value="1"/>
</dbReference>
<dbReference type="AlphaFoldDB" id="A0A4T0FNQ8"/>
<gene>
    <name evidence="4" type="ORF">E3P99_01758</name>
</gene>
<evidence type="ECO:0000313" key="4">
    <source>
        <dbReference type="EMBL" id="TIA90029.1"/>
    </source>
</evidence>
<evidence type="ECO:0000313" key="5">
    <source>
        <dbReference type="Proteomes" id="UP000310189"/>
    </source>
</evidence>
<accession>A0A4T0FNQ8</accession>
<keyword evidence="2" id="KW-0812">Transmembrane</keyword>
<dbReference type="Pfam" id="PF00787">
    <property type="entry name" value="PX"/>
    <property type="match status" value="1"/>
</dbReference>
<organism evidence="4 5">
    <name type="scientific">Wallemia hederae</name>
    <dbReference type="NCBI Taxonomy" id="1540922"/>
    <lineage>
        <taxon>Eukaryota</taxon>
        <taxon>Fungi</taxon>
        <taxon>Dikarya</taxon>
        <taxon>Basidiomycota</taxon>
        <taxon>Wallemiomycotina</taxon>
        <taxon>Wallemiomycetes</taxon>
        <taxon>Wallemiales</taxon>
        <taxon>Wallemiaceae</taxon>
        <taxon>Wallemia</taxon>
    </lineage>
</organism>
<feature type="region of interest" description="Disordered" evidence="1">
    <location>
        <begin position="589"/>
        <end position="634"/>
    </location>
</feature>
<dbReference type="EMBL" id="SPNW01000022">
    <property type="protein sequence ID" value="TIA90029.1"/>
    <property type="molecule type" value="Genomic_DNA"/>
</dbReference>
<proteinExistence type="predicted"/>
<feature type="compositionally biased region" description="Polar residues" evidence="1">
    <location>
        <begin position="802"/>
        <end position="819"/>
    </location>
</feature>
<feature type="compositionally biased region" description="Low complexity" evidence="1">
    <location>
        <begin position="598"/>
        <end position="609"/>
    </location>
</feature>
<feature type="region of interest" description="Disordered" evidence="1">
    <location>
        <begin position="301"/>
        <end position="430"/>
    </location>
</feature>
<dbReference type="InterPro" id="IPR003114">
    <property type="entry name" value="Phox_assoc"/>
</dbReference>
<feature type="transmembrane region" description="Helical" evidence="2">
    <location>
        <begin position="24"/>
        <end position="51"/>
    </location>
</feature>
<dbReference type="Pfam" id="PF02194">
    <property type="entry name" value="PXA"/>
    <property type="match status" value="1"/>
</dbReference>
<dbReference type="GO" id="GO:0035091">
    <property type="term" value="F:phosphatidylinositol binding"/>
    <property type="evidence" value="ECO:0007669"/>
    <property type="project" value="InterPro"/>
</dbReference>
<evidence type="ECO:0000256" key="2">
    <source>
        <dbReference type="SAM" id="Phobius"/>
    </source>
</evidence>
<feature type="domain" description="PXA" evidence="3">
    <location>
        <begin position="123"/>
        <end position="290"/>
    </location>
</feature>
<dbReference type="InterPro" id="IPR036871">
    <property type="entry name" value="PX_dom_sf"/>
</dbReference>
<name>A0A4T0FNQ8_9BASI</name>
<dbReference type="PANTHER" id="PTHR22775:SF3">
    <property type="entry name" value="SORTING NEXIN-13"/>
    <property type="match status" value="1"/>
</dbReference>
<dbReference type="CDD" id="cd06093">
    <property type="entry name" value="PX_domain"/>
    <property type="match status" value="1"/>
</dbReference>
<feature type="compositionally biased region" description="Basic and acidic residues" evidence="1">
    <location>
        <begin position="354"/>
        <end position="372"/>
    </location>
</feature>
<feature type="compositionally biased region" description="Low complexity" evidence="1">
    <location>
        <begin position="905"/>
        <end position="920"/>
    </location>
</feature>
<sequence>MTDWSADAVIDRILSANHLPSRTAFIAVAVALLVYLQWQAILVILLAGFLATSDQFSIAVKTLLQDVSEGRYSDSRLTFEQEIPVTLLDTEEDPKEARELAIKSLPPLSSRSTLNNSGKLDVLPELYEPLDTTLDLVIRDFVDWWYIPLALNPPDYTFPRECRKSINYVTSSICQRVVDGRSGTDIAIFLFCSTAQTLLRGLRTRRMPSHNGAEGKSDTVEAKEEQDYHPLLRNTAAQILSLSSSPTDAENAALQALLTEIIAGQIEAVVSILTPDWVNRTVIAFFEDEKKEQRVREEAERMRKKVEQVVNADTIPGEYKEGGEEESEEAHAEGKDEEDGKHEEKESTAIPANNDKENVENANETKKSENDSIHSNAANATHNPPKSQQRPRRETHHGQKPSIYIPQKETPAKAVDVPTEEEDLGVTNSDKKASVVSPFSKPFHEAVGDIGVKDDKNKDSKDTTPTLRDVLAHRNDSDVYDDFERFLEMRRREGLLRLLTQVTTFKEIVTITSPSESIFRQDAIALLARAEEAVLPGDVSLLESIKTTRLKIDVDASLNAFLPIEVEIYTNLENEYATFTHIKRDSGSVSSTASLDLSGGSQSMSMSQSTNASDVSTARTSIEPRQSRDCGPSYYERQTKVDVTDVSQTPSQNAFVNGKTLELMIAIEEEGLPGWMLFRRWVEFEKLDNALQKTFPNAGTAEFPRAYLPSLKFKKSSDICALLGAYIKTLLIDPRYSESALVTNFLKKEQTGAEGKSRGSKLFDLTQPGKTFTEFAQAVSDIGVNKKRLSFPGPLKAGKGVVQTSAQPQNENEMASATAGTGRARSTDTINEVDMRTPSEEPDYSAYASVEGRSEDEGEQSGQSEQERESVDSVDSDDVMPVESSPTQTDQLAPSTPAEEGMNGTPTPATPVTPTTPTTPSRTVSNINDEDLNLVLNSIFSILEEAYQLSGQQWSLRRGFSAGESHPHIVLGYSTHSAAVVSRGSDGGAECIAGAMFVEGRTMAAASAGVGDE</sequence>
<dbReference type="PANTHER" id="PTHR22775">
    <property type="entry name" value="SORTING NEXIN"/>
    <property type="match status" value="1"/>
</dbReference>
<protein>
    <recommendedName>
        <fullName evidence="3">PXA domain-containing protein</fullName>
    </recommendedName>
</protein>
<keyword evidence="5" id="KW-1185">Reference proteome</keyword>
<keyword evidence="2" id="KW-0472">Membrane</keyword>
<reference evidence="4 5" key="1">
    <citation type="submission" date="2019-03" db="EMBL/GenBank/DDBJ databases">
        <title>Sequencing 23 genomes of Wallemia ichthyophaga.</title>
        <authorList>
            <person name="Gostincar C."/>
        </authorList>
    </citation>
    <scope>NUCLEOTIDE SEQUENCE [LARGE SCALE GENOMIC DNA]</scope>
    <source>
        <strain evidence="4 5">EXF-5753</strain>
    </source>
</reference>
<dbReference type="Proteomes" id="UP000310189">
    <property type="component" value="Unassembled WGS sequence"/>
</dbReference>
<evidence type="ECO:0000256" key="1">
    <source>
        <dbReference type="SAM" id="MobiDB-lite"/>
    </source>
</evidence>
<dbReference type="OrthoDB" id="120967at2759"/>